<feature type="region of interest" description="Disordered" evidence="8">
    <location>
        <begin position="1"/>
        <end position="27"/>
    </location>
</feature>
<feature type="transmembrane region" description="Helical" evidence="7">
    <location>
        <begin position="245"/>
        <end position="268"/>
    </location>
</feature>
<keyword evidence="3" id="KW-1003">Cell membrane</keyword>
<accession>A0A4Z0BLM7</accession>
<evidence type="ECO:0000256" key="8">
    <source>
        <dbReference type="SAM" id="MobiDB-lite"/>
    </source>
</evidence>
<evidence type="ECO:0000259" key="9">
    <source>
        <dbReference type="PROSITE" id="PS50928"/>
    </source>
</evidence>
<evidence type="ECO:0000256" key="4">
    <source>
        <dbReference type="ARBA" id="ARBA00022692"/>
    </source>
</evidence>
<dbReference type="InterPro" id="IPR000515">
    <property type="entry name" value="MetI-like"/>
</dbReference>
<evidence type="ECO:0000256" key="6">
    <source>
        <dbReference type="ARBA" id="ARBA00023136"/>
    </source>
</evidence>
<evidence type="ECO:0000256" key="1">
    <source>
        <dbReference type="ARBA" id="ARBA00004651"/>
    </source>
</evidence>
<dbReference type="GO" id="GO:0005886">
    <property type="term" value="C:plasma membrane"/>
    <property type="evidence" value="ECO:0007669"/>
    <property type="project" value="UniProtKB-SubCell"/>
</dbReference>
<keyword evidence="2 7" id="KW-0813">Transport</keyword>
<evidence type="ECO:0000256" key="2">
    <source>
        <dbReference type="ARBA" id="ARBA00022448"/>
    </source>
</evidence>
<dbReference type="InterPro" id="IPR035906">
    <property type="entry name" value="MetI-like_sf"/>
</dbReference>
<keyword evidence="6 7" id="KW-0472">Membrane</keyword>
<evidence type="ECO:0000256" key="3">
    <source>
        <dbReference type="ARBA" id="ARBA00022475"/>
    </source>
</evidence>
<evidence type="ECO:0000256" key="7">
    <source>
        <dbReference type="RuleBase" id="RU363032"/>
    </source>
</evidence>
<sequence length="285" mass="30454">MPLSAAPARTEASAAAPAANPPLKPRAARRRRHVPDWVWSVTSIAALLALWFGVTRSGLVKPGYLPAPETLWTTFLELLENGYQGQPLWAHIQSSLLRTLSGFAAGVLVGVPLGLFTGYNRLAGAVVSPIMAFIRPIPPIAFIPMAVLYFGLGELGKVVLIFFVSFNYVQTNAHAGAANFPIAYRRASESLGLTRWQTFVRIVLPGALPQIFTGLKVALALSWAVVVAAELVGAQSGLGFMISDAALLFRIPVVFIGIALIGAIGLALNLTLNAIEARVVHWKGR</sequence>
<name>A0A4Z0BLM7_9BURK</name>
<evidence type="ECO:0000313" key="10">
    <source>
        <dbReference type="EMBL" id="TFY98818.1"/>
    </source>
</evidence>
<keyword evidence="5 7" id="KW-1133">Transmembrane helix</keyword>
<dbReference type="GO" id="GO:0010438">
    <property type="term" value="P:cellular response to sulfur starvation"/>
    <property type="evidence" value="ECO:0007669"/>
    <property type="project" value="TreeGrafter"/>
</dbReference>
<feature type="transmembrane region" description="Helical" evidence="7">
    <location>
        <begin position="140"/>
        <end position="164"/>
    </location>
</feature>
<dbReference type="GO" id="GO:0055085">
    <property type="term" value="P:transmembrane transport"/>
    <property type="evidence" value="ECO:0007669"/>
    <property type="project" value="InterPro"/>
</dbReference>
<evidence type="ECO:0000256" key="5">
    <source>
        <dbReference type="ARBA" id="ARBA00022989"/>
    </source>
</evidence>
<evidence type="ECO:0000313" key="11">
    <source>
        <dbReference type="Proteomes" id="UP000297564"/>
    </source>
</evidence>
<dbReference type="PROSITE" id="PS50928">
    <property type="entry name" value="ABC_TM1"/>
    <property type="match status" value="1"/>
</dbReference>
<dbReference type="OrthoDB" id="8545756at2"/>
<dbReference type="Pfam" id="PF00528">
    <property type="entry name" value="BPD_transp_1"/>
    <property type="match status" value="1"/>
</dbReference>
<feature type="domain" description="ABC transmembrane type-1" evidence="9">
    <location>
        <begin position="92"/>
        <end position="272"/>
    </location>
</feature>
<keyword evidence="11" id="KW-1185">Reference proteome</keyword>
<feature type="transmembrane region" description="Helical" evidence="7">
    <location>
        <begin position="34"/>
        <end position="54"/>
    </location>
</feature>
<comment type="subcellular location">
    <subcellularLocation>
        <location evidence="1 7">Cell membrane</location>
        <topology evidence="1 7">Multi-pass membrane protein</topology>
    </subcellularLocation>
</comment>
<dbReference type="PANTHER" id="PTHR30151:SF25">
    <property type="entry name" value="TAURINE TRANSPORT SYSTEM PERMEASE PROTEIN TAUC"/>
    <property type="match status" value="1"/>
</dbReference>
<feature type="compositionally biased region" description="Low complexity" evidence="8">
    <location>
        <begin position="1"/>
        <end position="18"/>
    </location>
</feature>
<dbReference type="AlphaFoldDB" id="A0A4Z0BLM7"/>
<feature type="transmembrane region" description="Helical" evidence="7">
    <location>
        <begin position="96"/>
        <end position="119"/>
    </location>
</feature>
<protein>
    <submittedName>
        <fullName evidence="10">ABC transporter permease</fullName>
    </submittedName>
</protein>
<comment type="caution">
    <text evidence="10">The sequence shown here is derived from an EMBL/GenBank/DDBJ whole genome shotgun (WGS) entry which is preliminary data.</text>
</comment>
<reference evidence="10 11" key="1">
    <citation type="submission" date="2019-03" db="EMBL/GenBank/DDBJ databases">
        <title>Ramlibacter rhizophilus CCTCC AB2015357, whole genome shotgun sequence.</title>
        <authorList>
            <person name="Zhang X."/>
            <person name="Feng G."/>
            <person name="Zhu H."/>
        </authorList>
    </citation>
    <scope>NUCLEOTIDE SEQUENCE [LARGE SCALE GENOMIC DNA]</scope>
    <source>
        <strain evidence="10 11">CCTCC AB2015357</strain>
    </source>
</reference>
<organism evidence="10 11">
    <name type="scientific">Ramlibacter rhizophilus</name>
    <dbReference type="NCBI Taxonomy" id="1781167"/>
    <lineage>
        <taxon>Bacteria</taxon>
        <taxon>Pseudomonadati</taxon>
        <taxon>Pseudomonadota</taxon>
        <taxon>Betaproteobacteria</taxon>
        <taxon>Burkholderiales</taxon>
        <taxon>Comamonadaceae</taxon>
        <taxon>Ramlibacter</taxon>
    </lineage>
</organism>
<dbReference type="EMBL" id="SMLL01000005">
    <property type="protein sequence ID" value="TFY98818.1"/>
    <property type="molecule type" value="Genomic_DNA"/>
</dbReference>
<proteinExistence type="inferred from homology"/>
<dbReference type="Gene3D" id="1.10.3720.10">
    <property type="entry name" value="MetI-like"/>
    <property type="match status" value="1"/>
</dbReference>
<dbReference type="SUPFAM" id="SSF161098">
    <property type="entry name" value="MetI-like"/>
    <property type="match status" value="1"/>
</dbReference>
<comment type="similarity">
    <text evidence="7">Belongs to the binding-protein-dependent transport system permease family.</text>
</comment>
<feature type="transmembrane region" description="Helical" evidence="7">
    <location>
        <begin position="211"/>
        <end position="233"/>
    </location>
</feature>
<gene>
    <name evidence="10" type="ORF">EZ242_13545</name>
</gene>
<dbReference type="Proteomes" id="UP000297564">
    <property type="component" value="Unassembled WGS sequence"/>
</dbReference>
<keyword evidence="4 7" id="KW-0812">Transmembrane</keyword>
<dbReference type="CDD" id="cd06261">
    <property type="entry name" value="TM_PBP2"/>
    <property type="match status" value="1"/>
</dbReference>
<dbReference type="PANTHER" id="PTHR30151">
    <property type="entry name" value="ALKANE SULFONATE ABC TRANSPORTER-RELATED, MEMBRANE SUBUNIT"/>
    <property type="match status" value="1"/>
</dbReference>